<dbReference type="EMBL" id="OCNJ01000007">
    <property type="protein sequence ID" value="SOD97652.1"/>
    <property type="molecule type" value="Genomic_DNA"/>
</dbReference>
<proteinExistence type="predicted"/>
<accession>A0A286GQ79</accession>
<dbReference type="RefSeq" id="WP_176525207.1">
    <property type="nucleotide sequence ID" value="NZ_OCNJ01000007.1"/>
</dbReference>
<name>A0A286GQ79_9PROT</name>
<sequence>MTETTPPPRIVVHTPAHVAAARAAAQAARVRVIVQSPPDCARRAGAPWFAALTAECGPEALPVLDCADAPGLALGALRAGAPAVRLDPGPAVAAVVETAAAFGALVDTAPAAPLLDLRGERDPAAACRRFLGLA</sequence>
<keyword evidence="2" id="KW-1185">Reference proteome</keyword>
<evidence type="ECO:0000313" key="1">
    <source>
        <dbReference type="EMBL" id="SOD97652.1"/>
    </source>
</evidence>
<evidence type="ECO:0000313" key="2">
    <source>
        <dbReference type="Proteomes" id="UP000219621"/>
    </source>
</evidence>
<dbReference type="Proteomes" id="UP000219621">
    <property type="component" value="Unassembled WGS sequence"/>
</dbReference>
<reference evidence="1 2" key="1">
    <citation type="submission" date="2017-09" db="EMBL/GenBank/DDBJ databases">
        <authorList>
            <person name="Ehlers B."/>
            <person name="Leendertz F.H."/>
        </authorList>
    </citation>
    <scope>NUCLEOTIDE SEQUENCE [LARGE SCALE GENOMIC DNA]</scope>
    <source>
        <strain evidence="1 2">USBA 140</strain>
    </source>
</reference>
<organism evidence="1 2">
    <name type="scientific">Caenispirillum bisanense</name>
    <dbReference type="NCBI Taxonomy" id="414052"/>
    <lineage>
        <taxon>Bacteria</taxon>
        <taxon>Pseudomonadati</taxon>
        <taxon>Pseudomonadota</taxon>
        <taxon>Alphaproteobacteria</taxon>
        <taxon>Rhodospirillales</taxon>
        <taxon>Novispirillaceae</taxon>
        <taxon>Caenispirillum</taxon>
    </lineage>
</organism>
<dbReference type="AlphaFoldDB" id="A0A286GQ79"/>
<protein>
    <submittedName>
        <fullName evidence="1">Uncharacterized protein</fullName>
    </submittedName>
</protein>
<gene>
    <name evidence="1" type="ORF">SAMN05421508_10738</name>
</gene>